<dbReference type="InterPro" id="IPR045944">
    <property type="entry name" value="DUF6364"/>
</dbReference>
<reference evidence="1 2" key="1">
    <citation type="submission" date="2020-05" db="EMBL/GenBank/DDBJ databases">
        <title>Mucilaginibacter mali sp. nov.</title>
        <authorList>
            <person name="Kim H.S."/>
            <person name="Lee K.C."/>
            <person name="Suh M.K."/>
            <person name="Kim J.-S."/>
            <person name="Han K.-I."/>
            <person name="Eom M.K."/>
            <person name="Shin Y.K."/>
            <person name="Lee J.-S."/>
        </authorList>
    </citation>
    <scope>NUCLEOTIDE SEQUENCE [LARGE SCALE GENOMIC DNA]</scope>
    <source>
        <strain evidence="1 2">G2-14</strain>
    </source>
</reference>
<dbReference type="AlphaFoldDB" id="A0A7D4TY55"/>
<dbReference type="Proteomes" id="UP000505355">
    <property type="component" value="Chromosome"/>
</dbReference>
<dbReference type="RefSeq" id="WP_173415704.1">
    <property type="nucleotide sequence ID" value="NZ_CP054139.1"/>
</dbReference>
<keyword evidence="2" id="KW-1185">Reference proteome</keyword>
<sequence length="81" mass="9160">MTTKLTLTMEDGVINSAKKYAREQGKSLSDIVENYLKSIAAPEEQAEELSPKVARLMGIITLPEDFDHKKEMGNLLMKKYK</sequence>
<dbReference type="Pfam" id="PF19891">
    <property type="entry name" value="DUF6364"/>
    <property type="match status" value="1"/>
</dbReference>
<evidence type="ECO:0000313" key="2">
    <source>
        <dbReference type="Proteomes" id="UP000505355"/>
    </source>
</evidence>
<proteinExistence type="predicted"/>
<organism evidence="1 2">
    <name type="scientific">Mucilaginibacter mali</name>
    <dbReference type="NCBI Taxonomy" id="2740462"/>
    <lineage>
        <taxon>Bacteria</taxon>
        <taxon>Pseudomonadati</taxon>
        <taxon>Bacteroidota</taxon>
        <taxon>Sphingobacteriia</taxon>
        <taxon>Sphingobacteriales</taxon>
        <taxon>Sphingobacteriaceae</taxon>
        <taxon>Mucilaginibacter</taxon>
    </lineage>
</organism>
<protein>
    <recommendedName>
        <fullName evidence="3">Antitoxin</fullName>
    </recommendedName>
</protein>
<gene>
    <name evidence="1" type="ORF">HQ865_15160</name>
</gene>
<dbReference type="KEGG" id="mmab:HQ865_15160"/>
<name>A0A7D4TY55_9SPHI</name>
<evidence type="ECO:0008006" key="3">
    <source>
        <dbReference type="Google" id="ProtNLM"/>
    </source>
</evidence>
<dbReference type="EMBL" id="CP054139">
    <property type="protein sequence ID" value="QKJ31037.1"/>
    <property type="molecule type" value="Genomic_DNA"/>
</dbReference>
<accession>A0A7D4TY55</accession>
<evidence type="ECO:0000313" key="1">
    <source>
        <dbReference type="EMBL" id="QKJ31037.1"/>
    </source>
</evidence>